<dbReference type="Proteomes" id="UP000463883">
    <property type="component" value="Chromosome"/>
</dbReference>
<dbReference type="SUPFAM" id="SSF52172">
    <property type="entry name" value="CheY-like"/>
    <property type="match status" value="1"/>
</dbReference>
<keyword evidence="2 5" id="KW-0597">Phosphoprotein</keyword>
<dbReference type="Pfam" id="PF00072">
    <property type="entry name" value="Response_reg"/>
    <property type="match status" value="1"/>
</dbReference>
<feature type="domain" description="Response regulatory" evidence="6">
    <location>
        <begin position="7"/>
        <end position="82"/>
    </location>
</feature>
<evidence type="ECO:0000256" key="3">
    <source>
        <dbReference type="ARBA" id="ARBA00023012"/>
    </source>
</evidence>
<name>A0A6P1MNQ6_9FIRM</name>
<dbReference type="PANTHER" id="PTHR44591">
    <property type="entry name" value="STRESS RESPONSE REGULATOR PROTEIN 1"/>
    <property type="match status" value="1"/>
</dbReference>
<keyword evidence="8" id="KW-1185">Reference proteome</keyword>
<sequence>MAEFMDHLLVVDDDKELLRVYEKIFKLNHFDVITASDGPSALELIKRKPTGVVIADIIMPKMNGILLLQKIKEINPSIQLLC</sequence>
<evidence type="ECO:0000256" key="2">
    <source>
        <dbReference type="ARBA" id="ARBA00022553"/>
    </source>
</evidence>
<dbReference type="Gene3D" id="3.40.50.2300">
    <property type="match status" value="1"/>
</dbReference>
<reference evidence="7 8" key="1">
    <citation type="submission" date="2020-01" db="EMBL/GenBank/DDBJ databases">
        <title>Genomic analysis of Aminipila sp. CBA3637.</title>
        <authorList>
            <person name="Kim Y.B."/>
            <person name="Roh S.W."/>
        </authorList>
    </citation>
    <scope>NUCLEOTIDE SEQUENCE [LARGE SCALE GENOMIC DNA]</scope>
    <source>
        <strain evidence="7 8">CBA3637</strain>
    </source>
</reference>
<gene>
    <name evidence="7" type="ORF">Ami3637_13815</name>
</gene>
<dbReference type="AlphaFoldDB" id="A0A6P1MNQ6"/>
<dbReference type="KEGG" id="amic:Ami3637_13815"/>
<evidence type="ECO:0000313" key="8">
    <source>
        <dbReference type="Proteomes" id="UP000463883"/>
    </source>
</evidence>
<organism evidence="7 8">
    <name type="scientific">Aminipila terrae</name>
    <dbReference type="NCBI Taxonomy" id="2697030"/>
    <lineage>
        <taxon>Bacteria</taxon>
        <taxon>Bacillati</taxon>
        <taxon>Bacillota</taxon>
        <taxon>Clostridia</taxon>
        <taxon>Peptostreptococcales</taxon>
        <taxon>Anaerovoracaceae</taxon>
        <taxon>Aminipila</taxon>
    </lineage>
</organism>
<dbReference type="InterPro" id="IPR011006">
    <property type="entry name" value="CheY-like_superfamily"/>
</dbReference>
<proteinExistence type="predicted"/>
<dbReference type="GO" id="GO:0000160">
    <property type="term" value="P:phosphorelay signal transduction system"/>
    <property type="evidence" value="ECO:0007669"/>
    <property type="project" value="UniProtKB-KW"/>
</dbReference>
<comment type="function">
    <text evidence="4">May play the central regulatory role in sporulation. It may be an element of the effector pathway responsible for the activation of sporulation genes in response to nutritional stress. Spo0A may act in concert with spo0H (a sigma factor) to control the expression of some genes that are critical to the sporulation process.</text>
</comment>
<keyword evidence="3" id="KW-0902">Two-component regulatory system</keyword>
<evidence type="ECO:0000256" key="1">
    <source>
        <dbReference type="ARBA" id="ARBA00018672"/>
    </source>
</evidence>
<dbReference type="InterPro" id="IPR050595">
    <property type="entry name" value="Bact_response_regulator"/>
</dbReference>
<dbReference type="PANTHER" id="PTHR44591:SF14">
    <property type="entry name" value="PROTEIN PILG"/>
    <property type="match status" value="1"/>
</dbReference>
<evidence type="ECO:0000313" key="7">
    <source>
        <dbReference type="EMBL" id="QHI73306.1"/>
    </source>
</evidence>
<evidence type="ECO:0000256" key="5">
    <source>
        <dbReference type="PROSITE-ProRule" id="PRU00169"/>
    </source>
</evidence>
<dbReference type="PROSITE" id="PS50110">
    <property type="entry name" value="RESPONSE_REGULATORY"/>
    <property type="match status" value="1"/>
</dbReference>
<evidence type="ECO:0000259" key="6">
    <source>
        <dbReference type="PROSITE" id="PS50110"/>
    </source>
</evidence>
<dbReference type="EMBL" id="CP047591">
    <property type="protein sequence ID" value="QHI73306.1"/>
    <property type="molecule type" value="Genomic_DNA"/>
</dbReference>
<evidence type="ECO:0000256" key="4">
    <source>
        <dbReference type="ARBA" id="ARBA00024867"/>
    </source>
</evidence>
<dbReference type="InterPro" id="IPR001789">
    <property type="entry name" value="Sig_transdc_resp-reg_receiver"/>
</dbReference>
<dbReference type="RefSeq" id="WP_162363071.1">
    <property type="nucleotide sequence ID" value="NZ_CP047591.1"/>
</dbReference>
<protein>
    <recommendedName>
        <fullName evidence="1">Stage 0 sporulation protein A homolog</fullName>
    </recommendedName>
</protein>
<accession>A0A6P1MNQ6</accession>
<feature type="modified residue" description="4-aspartylphosphate" evidence="5">
    <location>
        <position position="56"/>
    </location>
</feature>